<dbReference type="PROSITE" id="PS01302">
    <property type="entry name" value="UPF0758"/>
    <property type="match status" value="1"/>
</dbReference>
<sequence length="235" mass="25974">MANDPRQDLVAGSEVDAHHGHRKRLRERIYRGDNSLLDHEPVEYLLALHNRRGDTKRRAKELLDQFGGIGGLLGAPPEVLRREGVSPAQLGALKIAELTARRLLEAKVAEQPVISDGQSLLDYLKVAMAHRQTEEVRVLFLDAKNRLISNDAMWTGTIDESAIHVREIVKRALDLQAAALILVHNHPSGDPTPSRQDIRLTQELLAAARPLKLSVHDHLVIGGDGHASLRAQGHL</sequence>
<dbReference type="NCBIfam" id="NF000642">
    <property type="entry name" value="PRK00024.1"/>
    <property type="match status" value="1"/>
</dbReference>
<dbReference type="Pfam" id="PF04002">
    <property type="entry name" value="RadC"/>
    <property type="match status" value="1"/>
</dbReference>
<comment type="caution">
    <text evidence="8">The sequence shown here is derived from an EMBL/GenBank/DDBJ whole genome shotgun (WGS) entry which is preliminary data.</text>
</comment>
<evidence type="ECO:0000256" key="4">
    <source>
        <dbReference type="ARBA" id="ARBA00022833"/>
    </source>
</evidence>
<evidence type="ECO:0000256" key="3">
    <source>
        <dbReference type="ARBA" id="ARBA00022801"/>
    </source>
</evidence>
<dbReference type="PANTHER" id="PTHR30471">
    <property type="entry name" value="DNA REPAIR PROTEIN RADC"/>
    <property type="match status" value="1"/>
</dbReference>
<dbReference type="Proteomes" id="UP000698028">
    <property type="component" value="Unassembled WGS sequence"/>
</dbReference>
<protein>
    <submittedName>
        <fullName evidence="8">DNA repair protein RadC</fullName>
    </submittedName>
</protein>
<dbReference type="CDD" id="cd08071">
    <property type="entry name" value="MPN_DUF2466"/>
    <property type="match status" value="1"/>
</dbReference>
<keyword evidence="9" id="KW-1185">Reference proteome</keyword>
<dbReference type="PROSITE" id="PS50249">
    <property type="entry name" value="MPN"/>
    <property type="match status" value="1"/>
</dbReference>
<dbReference type="NCBIfam" id="TIGR00608">
    <property type="entry name" value="radc"/>
    <property type="match status" value="1"/>
</dbReference>
<name>A0ABS6V5C7_9SPHN</name>
<keyword evidence="4" id="KW-0862">Zinc</keyword>
<feature type="domain" description="MPN" evidence="7">
    <location>
        <begin position="113"/>
        <end position="235"/>
    </location>
</feature>
<evidence type="ECO:0000256" key="1">
    <source>
        <dbReference type="ARBA" id="ARBA00022670"/>
    </source>
</evidence>
<evidence type="ECO:0000256" key="6">
    <source>
        <dbReference type="RuleBase" id="RU003797"/>
    </source>
</evidence>
<keyword evidence="1" id="KW-0645">Protease</keyword>
<evidence type="ECO:0000256" key="2">
    <source>
        <dbReference type="ARBA" id="ARBA00022723"/>
    </source>
</evidence>
<dbReference type="EMBL" id="JAHVAH010000001">
    <property type="protein sequence ID" value="MBW0144701.1"/>
    <property type="molecule type" value="Genomic_DNA"/>
</dbReference>
<keyword evidence="3" id="KW-0378">Hydrolase</keyword>
<evidence type="ECO:0000259" key="7">
    <source>
        <dbReference type="PROSITE" id="PS50249"/>
    </source>
</evidence>
<proteinExistence type="inferred from homology"/>
<reference evidence="8 9" key="1">
    <citation type="submission" date="2021-07" db="EMBL/GenBank/DDBJ databases">
        <title>The draft genome sequence of Sphingomicrobium sp. B8.</title>
        <authorList>
            <person name="Mu L."/>
        </authorList>
    </citation>
    <scope>NUCLEOTIDE SEQUENCE [LARGE SCALE GENOMIC DNA]</scope>
    <source>
        <strain evidence="8 9">B8</strain>
    </source>
</reference>
<evidence type="ECO:0000313" key="9">
    <source>
        <dbReference type="Proteomes" id="UP000698028"/>
    </source>
</evidence>
<dbReference type="InterPro" id="IPR025657">
    <property type="entry name" value="RadC_JAB"/>
</dbReference>
<organism evidence="8 9">
    <name type="scientific">Sphingomicrobium clamense</name>
    <dbReference type="NCBI Taxonomy" id="2851013"/>
    <lineage>
        <taxon>Bacteria</taxon>
        <taxon>Pseudomonadati</taxon>
        <taxon>Pseudomonadota</taxon>
        <taxon>Alphaproteobacteria</taxon>
        <taxon>Sphingomonadales</taxon>
        <taxon>Sphingomonadaceae</taxon>
        <taxon>Sphingomicrobium</taxon>
    </lineage>
</organism>
<keyword evidence="2" id="KW-0479">Metal-binding</keyword>
<dbReference type="InterPro" id="IPR020891">
    <property type="entry name" value="UPF0758_CS"/>
</dbReference>
<evidence type="ECO:0000256" key="5">
    <source>
        <dbReference type="ARBA" id="ARBA00023049"/>
    </source>
</evidence>
<dbReference type="PANTHER" id="PTHR30471:SF3">
    <property type="entry name" value="UPF0758 PROTEIN YEES-RELATED"/>
    <property type="match status" value="1"/>
</dbReference>
<dbReference type="RefSeq" id="WP_218632667.1">
    <property type="nucleotide sequence ID" value="NZ_JAHVAH010000001.1"/>
</dbReference>
<dbReference type="InterPro" id="IPR037518">
    <property type="entry name" value="MPN"/>
</dbReference>
<comment type="similarity">
    <text evidence="6">Belongs to the UPF0758 family.</text>
</comment>
<gene>
    <name evidence="8" type="primary">radC</name>
    <name evidence="8" type="ORF">KTQ36_05260</name>
</gene>
<accession>A0ABS6V5C7</accession>
<dbReference type="InterPro" id="IPR001405">
    <property type="entry name" value="UPF0758"/>
</dbReference>
<keyword evidence="5" id="KW-0482">Metalloprotease</keyword>
<evidence type="ECO:0000313" key="8">
    <source>
        <dbReference type="EMBL" id="MBW0144701.1"/>
    </source>
</evidence>